<dbReference type="PATRIC" id="fig|106634.4.peg.1092"/>
<dbReference type="EMBL" id="CP011367">
    <property type="protein sequence ID" value="AKJ94823.1"/>
    <property type="molecule type" value="Genomic_DNA"/>
</dbReference>
<organism evidence="2 3">
    <name type="scientific">Thioalkalivibrio versutus</name>
    <dbReference type="NCBI Taxonomy" id="106634"/>
    <lineage>
        <taxon>Bacteria</taxon>
        <taxon>Pseudomonadati</taxon>
        <taxon>Pseudomonadota</taxon>
        <taxon>Gammaproteobacteria</taxon>
        <taxon>Chromatiales</taxon>
        <taxon>Ectothiorhodospiraceae</taxon>
        <taxon>Thioalkalivibrio</taxon>
    </lineage>
</organism>
<gene>
    <name evidence="2" type="ORF">TVD_05340</name>
</gene>
<dbReference type="KEGG" id="tvr:TVD_05340"/>
<keyword evidence="3" id="KW-1185">Reference proteome</keyword>
<reference evidence="2 3" key="1">
    <citation type="submission" date="2015-04" db="EMBL/GenBank/DDBJ databases">
        <title>Complete Sequence for the Genome of the Thioalkalivibrio versutus D301.</title>
        <authorList>
            <person name="Mu T."/>
            <person name="Zhou J."/>
            <person name="Xu X."/>
        </authorList>
    </citation>
    <scope>NUCLEOTIDE SEQUENCE [LARGE SCALE GENOMIC DNA]</scope>
    <source>
        <strain evidence="2 3">D301</strain>
    </source>
</reference>
<dbReference type="Proteomes" id="UP000064201">
    <property type="component" value="Chromosome"/>
</dbReference>
<accession>A0A0G3G0S8</accession>
<evidence type="ECO:0000256" key="1">
    <source>
        <dbReference type="SAM" id="SignalP"/>
    </source>
</evidence>
<dbReference type="RefSeq" id="WP_018145883.1">
    <property type="nucleotide sequence ID" value="NZ_CP011367.1"/>
</dbReference>
<dbReference type="OrthoDB" id="7595029at2"/>
<protein>
    <submittedName>
        <fullName evidence="2">Uncharacterized protein</fullName>
    </submittedName>
</protein>
<dbReference type="AlphaFoldDB" id="A0A0G3G0S8"/>
<feature type="chain" id="PRO_5002553981" evidence="1">
    <location>
        <begin position="26"/>
        <end position="156"/>
    </location>
</feature>
<feature type="signal peptide" evidence="1">
    <location>
        <begin position="1"/>
        <end position="25"/>
    </location>
</feature>
<dbReference type="PROSITE" id="PS51257">
    <property type="entry name" value="PROKAR_LIPOPROTEIN"/>
    <property type="match status" value="1"/>
</dbReference>
<sequence>MNLRLLSLAVAPLIVLLAACSPGQSDTIPLESIQAIVDIGQEHGFDTFEELEAESDREFVLKGWDDAQLRMETRFNLDGDLLREERVRDPDHAAGMTAQMILRSAAVARDHGMLRFKEIEFEDDGVIELEGITEDGDELNIRLDGEDFTLLSLERD</sequence>
<evidence type="ECO:0000313" key="3">
    <source>
        <dbReference type="Proteomes" id="UP000064201"/>
    </source>
</evidence>
<proteinExistence type="predicted"/>
<name>A0A0G3G0S8_9GAMM</name>
<keyword evidence="1" id="KW-0732">Signal</keyword>
<evidence type="ECO:0000313" key="2">
    <source>
        <dbReference type="EMBL" id="AKJ94823.1"/>
    </source>
</evidence>